<evidence type="ECO:0000313" key="2">
    <source>
        <dbReference type="EMBL" id="KAK2111384.1"/>
    </source>
</evidence>
<organism evidence="2 3">
    <name type="scientific">Saguinus oedipus</name>
    <name type="common">Cotton-top tamarin</name>
    <name type="synonym">Oedipomidas oedipus</name>
    <dbReference type="NCBI Taxonomy" id="9490"/>
    <lineage>
        <taxon>Eukaryota</taxon>
        <taxon>Metazoa</taxon>
        <taxon>Chordata</taxon>
        <taxon>Craniata</taxon>
        <taxon>Vertebrata</taxon>
        <taxon>Euteleostomi</taxon>
        <taxon>Mammalia</taxon>
        <taxon>Eutheria</taxon>
        <taxon>Euarchontoglires</taxon>
        <taxon>Primates</taxon>
        <taxon>Haplorrhini</taxon>
        <taxon>Platyrrhini</taxon>
        <taxon>Cebidae</taxon>
        <taxon>Callitrichinae</taxon>
        <taxon>Saguinus</taxon>
    </lineage>
</organism>
<dbReference type="Proteomes" id="UP001266305">
    <property type="component" value="Unassembled WGS sequence"/>
</dbReference>
<evidence type="ECO:0000256" key="1">
    <source>
        <dbReference type="SAM" id="MobiDB-lite"/>
    </source>
</evidence>
<accession>A0ABQ9VR50</accession>
<name>A0ABQ9VR50_SAGOE</name>
<reference evidence="2 3" key="1">
    <citation type="submission" date="2023-05" db="EMBL/GenBank/DDBJ databases">
        <title>B98-5 Cell Line De Novo Hybrid Assembly: An Optical Mapping Approach.</title>
        <authorList>
            <person name="Kananen K."/>
            <person name="Auerbach J.A."/>
            <person name="Kautto E."/>
            <person name="Blachly J.S."/>
        </authorList>
    </citation>
    <scope>NUCLEOTIDE SEQUENCE [LARGE SCALE GENOMIC DNA]</scope>
    <source>
        <strain evidence="2">B95-8</strain>
        <tissue evidence="2">Cell line</tissue>
    </source>
</reference>
<proteinExistence type="predicted"/>
<evidence type="ECO:0000313" key="3">
    <source>
        <dbReference type="Proteomes" id="UP001266305"/>
    </source>
</evidence>
<feature type="region of interest" description="Disordered" evidence="1">
    <location>
        <begin position="171"/>
        <end position="190"/>
    </location>
</feature>
<dbReference type="EMBL" id="JASSZA010000005">
    <property type="protein sequence ID" value="KAK2111384.1"/>
    <property type="molecule type" value="Genomic_DNA"/>
</dbReference>
<feature type="region of interest" description="Disordered" evidence="1">
    <location>
        <begin position="24"/>
        <end position="43"/>
    </location>
</feature>
<keyword evidence="3" id="KW-1185">Reference proteome</keyword>
<feature type="compositionally biased region" description="Polar residues" evidence="1">
    <location>
        <begin position="217"/>
        <end position="227"/>
    </location>
</feature>
<protein>
    <submittedName>
        <fullName evidence="2">Uncharacterized protein</fullName>
    </submittedName>
</protein>
<sequence>MQGPELPGIPNAGLDLQRECCKFAKGQGGPERGRSKQAGWCGGERVSDLSSQRIWSLSEKGGRFRTSLPTPSLSPGGQAGWTEPIVWPRTLKRRDFEPKPRPHVCSGSSGFLPRRSPARRRFLPDRERTPARELRDAGRCESRRLRGVERVAPRSGWGAKAAGRSLRAWRTTGSHRRPLGATGPRPSRPAAGVRFLARRWKYLGRTLAPGPAPGWTQLRQGEGNQNPGAGLLAAPSVHPARRPVPPRFPAAPLSCRPGS</sequence>
<comment type="caution">
    <text evidence="2">The sequence shown here is derived from an EMBL/GenBank/DDBJ whole genome shotgun (WGS) entry which is preliminary data.</text>
</comment>
<feature type="region of interest" description="Disordered" evidence="1">
    <location>
        <begin position="208"/>
        <end position="259"/>
    </location>
</feature>
<gene>
    <name evidence="2" type="ORF">P7K49_011130</name>
</gene>